<dbReference type="EMBL" id="BARW01006901">
    <property type="protein sequence ID" value="GAI82255.1"/>
    <property type="molecule type" value="Genomic_DNA"/>
</dbReference>
<gene>
    <name evidence="1" type="ORF">S12H4_14471</name>
</gene>
<sequence length="210" mass="24021">IEDTKAREQVVNFLSLPRHRHQIFLLAFHFPRLVMGRYLPFFSAFLIKRPPYLLEFASKSKGDALHRMMKKAEERFSELPGGYVVESTYVVAPRIRWQGMLPNPLCSFWSQELSEVWAGAEVKAASPKVAAGGEPFDPAKVNIRPTIYEGHLIGFTVYDPTGRDMRKRGRLFDLLHSRFPQVTRSAVENAQIGYDDYWASMVLGRDADSK</sequence>
<evidence type="ECO:0000313" key="1">
    <source>
        <dbReference type="EMBL" id="GAI82255.1"/>
    </source>
</evidence>
<name>X1T3Q6_9ZZZZ</name>
<protein>
    <submittedName>
        <fullName evidence="1">Uncharacterized protein</fullName>
    </submittedName>
</protein>
<organism evidence="1">
    <name type="scientific">marine sediment metagenome</name>
    <dbReference type="NCBI Taxonomy" id="412755"/>
    <lineage>
        <taxon>unclassified sequences</taxon>
        <taxon>metagenomes</taxon>
        <taxon>ecological metagenomes</taxon>
    </lineage>
</organism>
<comment type="caution">
    <text evidence="1">The sequence shown here is derived from an EMBL/GenBank/DDBJ whole genome shotgun (WGS) entry which is preliminary data.</text>
</comment>
<proteinExistence type="predicted"/>
<reference evidence="1" key="1">
    <citation type="journal article" date="2014" name="Front. Microbiol.">
        <title>High frequency of phylogenetically diverse reductive dehalogenase-homologous genes in deep subseafloor sedimentary metagenomes.</title>
        <authorList>
            <person name="Kawai M."/>
            <person name="Futagami T."/>
            <person name="Toyoda A."/>
            <person name="Takaki Y."/>
            <person name="Nishi S."/>
            <person name="Hori S."/>
            <person name="Arai W."/>
            <person name="Tsubouchi T."/>
            <person name="Morono Y."/>
            <person name="Uchiyama I."/>
            <person name="Ito T."/>
            <person name="Fujiyama A."/>
            <person name="Inagaki F."/>
            <person name="Takami H."/>
        </authorList>
    </citation>
    <scope>NUCLEOTIDE SEQUENCE</scope>
    <source>
        <strain evidence="1">Expedition CK06-06</strain>
    </source>
</reference>
<accession>X1T3Q6</accession>
<feature type="non-terminal residue" evidence="1">
    <location>
        <position position="1"/>
    </location>
</feature>
<dbReference type="AlphaFoldDB" id="X1T3Q6"/>